<dbReference type="Gene3D" id="3.40.50.720">
    <property type="entry name" value="NAD(P)-binding Rossmann-like Domain"/>
    <property type="match status" value="1"/>
</dbReference>
<organism evidence="2 3">
    <name type="scientific">Arcicella rosea</name>
    <dbReference type="NCBI Taxonomy" id="502909"/>
    <lineage>
        <taxon>Bacteria</taxon>
        <taxon>Pseudomonadati</taxon>
        <taxon>Bacteroidota</taxon>
        <taxon>Cytophagia</taxon>
        <taxon>Cytophagales</taxon>
        <taxon>Flectobacillaceae</taxon>
        <taxon>Arcicella</taxon>
    </lineage>
</organism>
<proteinExistence type="predicted"/>
<dbReference type="Pfam" id="PF01370">
    <property type="entry name" value="Epimerase"/>
    <property type="match status" value="1"/>
</dbReference>
<dbReference type="AlphaFoldDB" id="A0A841F0Q6"/>
<accession>A0A841F0Q6</accession>
<name>A0A841F0Q6_9BACT</name>
<dbReference type="GO" id="GO:0005737">
    <property type="term" value="C:cytoplasm"/>
    <property type="evidence" value="ECO:0007669"/>
    <property type="project" value="TreeGrafter"/>
</dbReference>
<dbReference type="Proteomes" id="UP000524404">
    <property type="component" value="Unassembled WGS sequence"/>
</dbReference>
<evidence type="ECO:0000313" key="3">
    <source>
        <dbReference type="Proteomes" id="UP000524404"/>
    </source>
</evidence>
<protein>
    <submittedName>
        <fullName evidence="2">Nucleoside-diphosphate-sugar epimerase</fullName>
    </submittedName>
</protein>
<dbReference type="InterPro" id="IPR036291">
    <property type="entry name" value="NAD(P)-bd_dom_sf"/>
</dbReference>
<dbReference type="EMBL" id="JACHKT010000042">
    <property type="protein sequence ID" value="MBB6005361.1"/>
    <property type="molecule type" value="Genomic_DNA"/>
</dbReference>
<reference evidence="2 3" key="1">
    <citation type="submission" date="2020-08" db="EMBL/GenBank/DDBJ databases">
        <title>Functional genomics of gut bacteria from endangered species of beetles.</title>
        <authorList>
            <person name="Carlos-Shanley C."/>
        </authorList>
    </citation>
    <scope>NUCLEOTIDE SEQUENCE [LARGE SCALE GENOMIC DNA]</scope>
    <source>
        <strain evidence="2 3">S00070</strain>
    </source>
</reference>
<dbReference type="InterPro" id="IPR051783">
    <property type="entry name" value="NAD(P)-dependent_oxidoreduct"/>
</dbReference>
<sequence>MKSEILVLGSTGSIGYAFTENLLSKNIPVTIIVRDVAKAKNLFQSFNHVEIIKGDVQDLNLLKQVATDKKYIFHGINYPYNEWFGNMDVVTNKIIEAANLNKAMIVFPGNVYNYGNTPLIKEDSSENPCTRKGALRVEIEKTLRDAANAGKCKVLNVCLPDFWGPNVLNEGIKPIFINALNGKAVPYSVRVDIPHQMVFTKDAAEIMVRLMQRGVQKPYENYNYGGQVHPTMKGLLNQISRLANAPKKITVYPKWLFSVLGIFMPVMKEVKEMLYLFDGTVLLDDSKVRSIFPDFKETPLYEAITETLNWFRESFKL</sequence>
<dbReference type="PANTHER" id="PTHR48079:SF6">
    <property type="entry name" value="NAD(P)-BINDING DOMAIN-CONTAINING PROTEIN-RELATED"/>
    <property type="match status" value="1"/>
</dbReference>
<dbReference type="GO" id="GO:0004029">
    <property type="term" value="F:aldehyde dehydrogenase (NAD+) activity"/>
    <property type="evidence" value="ECO:0007669"/>
    <property type="project" value="TreeGrafter"/>
</dbReference>
<dbReference type="PANTHER" id="PTHR48079">
    <property type="entry name" value="PROTEIN YEEZ"/>
    <property type="match status" value="1"/>
</dbReference>
<comment type="caution">
    <text evidence="2">The sequence shown here is derived from an EMBL/GenBank/DDBJ whole genome shotgun (WGS) entry which is preliminary data.</text>
</comment>
<feature type="domain" description="NAD-dependent epimerase/dehydratase" evidence="1">
    <location>
        <begin position="5"/>
        <end position="225"/>
    </location>
</feature>
<dbReference type="InterPro" id="IPR001509">
    <property type="entry name" value="Epimerase_deHydtase"/>
</dbReference>
<gene>
    <name evidence="2" type="ORF">HNP25_004035</name>
</gene>
<dbReference type="SUPFAM" id="SSF51735">
    <property type="entry name" value="NAD(P)-binding Rossmann-fold domains"/>
    <property type="match status" value="1"/>
</dbReference>
<evidence type="ECO:0000259" key="1">
    <source>
        <dbReference type="Pfam" id="PF01370"/>
    </source>
</evidence>
<keyword evidence="3" id="KW-1185">Reference proteome</keyword>
<evidence type="ECO:0000313" key="2">
    <source>
        <dbReference type="EMBL" id="MBB6005361.1"/>
    </source>
</evidence>
<dbReference type="RefSeq" id="WP_184137110.1">
    <property type="nucleotide sequence ID" value="NZ_JACHKT010000042.1"/>
</dbReference>